<feature type="region of interest" description="Disordered" evidence="1">
    <location>
        <begin position="1"/>
        <end position="35"/>
    </location>
</feature>
<evidence type="ECO:0000256" key="1">
    <source>
        <dbReference type="SAM" id="MobiDB-lite"/>
    </source>
</evidence>
<feature type="domain" description="HTH three-helical bundle" evidence="2">
    <location>
        <begin position="159"/>
        <end position="199"/>
    </location>
</feature>
<evidence type="ECO:0000313" key="3">
    <source>
        <dbReference type="EnsemblPlants" id="TraesCS5D02G433900.1"/>
    </source>
</evidence>
<dbReference type="STRING" id="4565.A0A3B6MYS1"/>
<name>A0A3B6MYS1_WHEAT</name>
<dbReference type="SMR" id="A0A3B6MYS1"/>
<dbReference type="Pfam" id="PF25370">
    <property type="entry name" value="HTH_74"/>
    <property type="match status" value="1"/>
</dbReference>
<dbReference type="Gramene" id="TraesCS5D02G433900.1">
    <property type="protein sequence ID" value="TraesCS5D02G433900.1"/>
    <property type="gene ID" value="TraesCS5D02G433900"/>
</dbReference>
<accession>A0A3B6MYS1</accession>
<keyword evidence="4" id="KW-1185">Reference proteome</keyword>
<dbReference type="Gramene" id="TraesWEE_scaffold_143387_01G000100.1">
    <property type="protein sequence ID" value="TraesWEE_scaffold_143387_01G000100.1"/>
    <property type="gene ID" value="TraesWEE_scaffold_143387_01G000100"/>
</dbReference>
<dbReference type="Proteomes" id="UP000019116">
    <property type="component" value="Chromosome 5D"/>
</dbReference>
<dbReference type="AlphaFoldDB" id="A0A3B6MYS1"/>
<dbReference type="PANTHER" id="PTHR34799">
    <property type="entry name" value="OS07G0656300 PROTEIN"/>
    <property type="match status" value="1"/>
</dbReference>
<dbReference type="Gramene" id="TraesJUL5D03G03218820.1">
    <property type="protein sequence ID" value="TraesJUL5D03G03218820.1"/>
    <property type="gene ID" value="TraesJUL5D03G03218820"/>
</dbReference>
<dbReference type="OMA" id="WVGADAQ"/>
<dbReference type="PANTHER" id="PTHR34799:SF2">
    <property type="entry name" value="OS07G0656300 PROTEIN"/>
    <property type="match status" value="1"/>
</dbReference>
<sequence>MHSSQPPPTSRPDSADLAASARAPPPAPPRLPDRAATSLPIPSWISPSVSHRRAPLLPAHAEPRLLLLSIDPFRVLAVIASLRRIDPKVLAQATRKLFQGEPMKRRKGIWIDINNYEESERGIVVASKGSTITGAASSRSTATSGRCRRPPLASDGYESLVRRADSIMKSLSWSKAAPVTETAIRAPVGDNAVTSKALRWLLKQKRGLRRAGTGGRPDPYVYMAPPDSRVEPEPPLEHGSDVQEVELRMDQDVVVVGAWIIKYASGVGGGAMPAAGHTSPWVGADAQGEFRCQDGVRHDPELQDSPGCVQQVADRQGMGGDSPGLGLYPWIYP</sequence>
<dbReference type="OrthoDB" id="515857at2759"/>
<organism evidence="3">
    <name type="scientific">Triticum aestivum</name>
    <name type="common">Wheat</name>
    <dbReference type="NCBI Taxonomy" id="4565"/>
    <lineage>
        <taxon>Eukaryota</taxon>
        <taxon>Viridiplantae</taxon>
        <taxon>Streptophyta</taxon>
        <taxon>Embryophyta</taxon>
        <taxon>Tracheophyta</taxon>
        <taxon>Spermatophyta</taxon>
        <taxon>Magnoliopsida</taxon>
        <taxon>Liliopsida</taxon>
        <taxon>Poales</taxon>
        <taxon>Poaceae</taxon>
        <taxon>BOP clade</taxon>
        <taxon>Pooideae</taxon>
        <taxon>Triticodae</taxon>
        <taxon>Triticeae</taxon>
        <taxon>Triticinae</taxon>
        <taxon>Triticum</taxon>
    </lineage>
</organism>
<evidence type="ECO:0000259" key="2">
    <source>
        <dbReference type="Pfam" id="PF25370"/>
    </source>
</evidence>
<proteinExistence type="predicted"/>
<evidence type="ECO:0000313" key="4">
    <source>
        <dbReference type="Proteomes" id="UP000019116"/>
    </source>
</evidence>
<protein>
    <recommendedName>
        <fullName evidence="2">HTH three-helical bundle domain-containing protein</fullName>
    </recommendedName>
</protein>
<dbReference type="Gramene" id="TraesCLE_scaffold_081119_01G000400.1">
    <property type="protein sequence ID" value="TraesCLE_scaffold_081119_01G000400.1"/>
    <property type="gene ID" value="TraesCLE_scaffold_081119_01G000400"/>
</dbReference>
<reference evidence="3" key="2">
    <citation type="submission" date="2018-10" db="UniProtKB">
        <authorList>
            <consortium name="EnsemblPlants"/>
        </authorList>
    </citation>
    <scope>IDENTIFICATION</scope>
</reference>
<dbReference type="Gramene" id="TraesROB_scaffold_080106_01G000300.1">
    <property type="protein sequence ID" value="TraesROB_scaffold_080106_01G000300.1"/>
    <property type="gene ID" value="TraesROB_scaffold_080106_01G000300"/>
</dbReference>
<dbReference type="Gramene" id="TraesCAD_scaffold_083807_01G000400.1">
    <property type="protein sequence ID" value="TraesCAD_scaffold_083807_01G000400.1"/>
    <property type="gene ID" value="TraesCAD_scaffold_083807_01G000400"/>
</dbReference>
<dbReference type="InterPro" id="IPR057523">
    <property type="entry name" value="HTH_74"/>
</dbReference>
<feature type="compositionally biased region" description="Pro residues" evidence="1">
    <location>
        <begin position="1"/>
        <end position="10"/>
    </location>
</feature>
<feature type="compositionally biased region" description="Low complexity" evidence="1">
    <location>
        <begin position="11"/>
        <end position="22"/>
    </location>
</feature>
<dbReference type="EnsemblPlants" id="TraesCS5D02G433900.1">
    <property type="protein sequence ID" value="TraesCS5D02G433900.1"/>
    <property type="gene ID" value="TraesCS5D02G433900"/>
</dbReference>
<dbReference type="Gramene" id="TraesCS5D03G0954600.1">
    <property type="protein sequence ID" value="TraesCS5D03G0954600.1.CDS"/>
    <property type="gene ID" value="TraesCS5D03G0954600"/>
</dbReference>
<reference evidence="3" key="1">
    <citation type="submission" date="2018-08" db="EMBL/GenBank/DDBJ databases">
        <authorList>
            <person name="Rossello M."/>
        </authorList>
    </citation>
    <scope>NUCLEOTIDE SEQUENCE [LARGE SCALE GENOMIC DNA]</scope>
    <source>
        <strain evidence="3">cv. Chinese Spring</strain>
    </source>
</reference>